<organism evidence="1 2">
    <name type="scientific">Collybiopsis luxurians FD-317 M1</name>
    <dbReference type="NCBI Taxonomy" id="944289"/>
    <lineage>
        <taxon>Eukaryota</taxon>
        <taxon>Fungi</taxon>
        <taxon>Dikarya</taxon>
        <taxon>Basidiomycota</taxon>
        <taxon>Agaricomycotina</taxon>
        <taxon>Agaricomycetes</taxon>
        <taxon>Agaricomycetidae</taxon>
        <taxon>Agaricales</taxon>
        <taxon>Marasmiineae</taxon>
        <taxon>Omphalotaceae</taxon>
        <taxon>Collybiopsis</taxon>
        <taxon>Collybiopsis luxurians</taxon>
    </lineage>
</organism>
<dbReference type="HOGENOM" id="CLU_2386394_0_0_1"/>
<dbReference type="EMBL" id="KN834799">
    <property type="protein sequence ID" value="KIK56263.1"/>
    <property type="molecule type" value="Genomic_DNA"/>
</dbReference>
<keyword evidence="2" id="KW-1185">Reference proteome</keyword>
<evidence type="ECO:0000313" key="2">
    <source>
        <dbReference type="Proteomes" id="UP000053593"/>
    </source>
</evidence>
<proteinExistence type="predicted"/>
<dbReference type="Proteomes" id="UP000053593">
    <property type="component" value="Unassembled WGS sequence"/>
</dbReference>
<name>A0A0D0CM46_9AGAR</name>
<accession>A0A0D0CM46</accession>
<sequence>MRDALAESMKVPSILKVLSLSLLTTKASVLARPVSKDTGAETGLSFKADENFGDSNLRQVDPLQEGAALNSVSFPTDNKEAEDFLNGRDSVSTR</sequence>
<reference evidence="1 2" key="1">
    <citation type="submission" date="2014-04" db="EMBL/GenBank/DDBJ databases">
        <title>Evolutionary Origins and Diversification of the Mycorrhizal Mutualists.</title>
        <authorList>
            <consortium name="DOE Joint Genome Institute"/>
            <consortium name="Mycorrhizal Genomics Consortium"/>
            <person name="Kohler A."/>
            <person name="Kuo A."/>
            <person name="Nagy L.G."/>
            <person name="Floudas D."/>
            <person name="Copeland A."/>
            <person name="Barry K.W."/>
            <person name="Cichocki N."/>
            <person name="Veneault-Fourrey C."/>
            <person name="LaButti K."/>
            <person name="Lindquist E.A."/>
            <person name="Lipzen A."/>
            <person name="Lundell T."/>
            <person name="Morin E."/>
            <person name="Murat C."/>
            <person name="Riley R."/>
            <person name="Ohm R."/>
            <person name="Sun H."/>
            <person name="Tunlid A."/>
            <person name="Henrissat B."/>
            <person name="Grigoriev I.V."/>
            <person name="Hibbett D.S."/>
            <person name="Martin F."/>
        </authorList>
    </citation>
    <scope>NUCLEOTIDE SEQUENCE [LARGE SCALE GENOMIC DNA]</scope>
    <source>
        <strain evidence="1 2">FD-317 M1</strain>
    </source>
</reference>
<gene>
    <name evidence="1" type="ORF">GYMLUDRAFT_76203</name>
</gene>
<dbReference type="AlphaFoldDB" id="A0A0D0CM46"/>
<evidence type="ECO:0000313" key="1">
    <source>
        <dbReference type="EMBL" id="KIK56263.1"/>
    </source>
</evidence>
<protein>
    <submittedName>
        <fullName evidence="1">Unplaced genomic scaffold GYMLUscaffold_51, whole genome shotgun sequence</fullName>
    </submittedName>
</protein>